<comment type="caution">
    <text evidence="2">The sequence shown here is derived from an EMBL/GenBank/DDBJ whole genome shotgun (WGS) entry which is preliminary data.</text>
</comment>
<proteinExistence type="predicted"/>
<dbReference type="AlphaFoldDB" id="A0A1Y2AGD0"/>
<feature type="region of interest" description="Disordered" evidence="1">
    <location>
        <begin position="407"/>
        <end position="430"/>
    </location>
</feature>
<evidence type="ECO:0000313" key="2">
    <source>
        <dbReference type="EMBL" id="ORY21639.1"/>
    </source>
</evidence>
<dbReference type="Proteomes" id="UP000193986">
    <property type="component" value="Unassembled WGS sequence"/>
</dbReference>
<dbReference type="InParanoid" id="A0A1Y2AGD0"/>
<name>A0A1Y2AGD0_9TREE</name>
<evidence type="ECO:0008006" key="4">
    <source>
        <dbReference type="Google" id="ProtNLM"/>
    </source>
</evidence>
<evidence type="ECO:0000256" key="1">
    <source>
        <dbReference type="SAM" id="MobiDB-lite"/>
    </source>
</evidence>
<reference evidence="2 3" key="1">
    <citation type="submission" date="2016-07" db="EMBL/GenBank/DDBJ databases">
        <title>Pervasive Adenine N6-methylation of Active Genes in Fungi.</title>
        <authorList>
            <consortium name="DOE Joint Genome Institute"/>
            <person name="Mondo S.J."/>
            <person name="Dannebaum R.O."/>
            <person name="Kuo R.C."/>
            <person name="Labutti K."/>
            <person name="Haridas S."/>
            <person name="Kuo A."/>
            <person name="Salamov A."/>
            <person name="Ahrendt S.R."/>
            <person name="Lipzen A."/>
            <person name="Sullivan W."/>
            <person name="Andreopoulos W.B."/>
            <person name="Clum A."/>
            <person name="Lindquist E."/>
            <person name="Daum C."/>
            <person name="Ramamoorthy G.K."/>
            <person name="Gryganskyi A."/>
            <person name="Culley D."/>
            <person name="Magnuson J.K."/>
            <person name="James T.Y."/>
            <person name="O'Malley M.A."/>
            <person name="Stajich J.E."/>
            <person name="Spatafora J.W."/>
            <person name="Visel A."/>
            <person name="Grigoriev I.V."/>
        </authorList>
    </citation>
    <scope>NUCLEOTIDE SEQUENCE [LARGE SCALE GENOMIC DNA]</scope>
    <source>
        <strain evidence="2 3">68-887.2</strain>
    </source>
</reference>
<sequence length="805" mass="89229">MPRPQSVTSSVSQVSLVRSHLGRVALAHSSQSLEQHGHVGSSSSSVPPNGSSSRPQTFRGLVFVVNPLHYKRHMLTPLFEYIKARGGQVIQSDPVTAFHSHSTSFLLLPSPRDANPTVTCRDLLSTSHPYYHLFTSDHADDTKYTLEQVLLRRCSSGWVYESGHYNSLDIIDTSIPLHSKPGEVDADEVAFDDAQDDVFATIKPRDRMCFTYLRDLASEYDWSVKTKEDFYRWVPLQPVDTPLKPMTYHGVKNFVRTRLKAFEVAVPDMKTFRRQLPDKVTIPDSEGFLKRKVKGKSKSQYKLPAVQEVPITAEQPKPTDEAMERLVDAPGSDKWEEGLGILTNVASLSEVEQFTMASSLPATVPACRDPSALPADSDAIPNSAACINMSSAVAMIELDLIPSATADLPSPHSEASASTSRAKSPLSTSLPEAHLSINSIEVEPLPDPQCDGDALPEASDAGDIILRSSVVSDRSASAVSDLSDTLPTAIQPRAKRAKRSRSPPAKSLSISKIFMHPDPEPAYSATVRSQLSHLSSTSVSAEMSNILSMWPMEQESIVSAMNGDVWLSLAGIMEPVTTDRSPASSSLLDIFLLTRRSVTSLPMRPVKQRRLDTDTRDGGNSLHLASSFLDRYEASFSRLQSCRSFLKEVIHDSVDLYRIQLVTCRAELKDGAFGISADLKHHEVLLMMSSDSPKPEAERFKQYWHLFLSDLLEIQGRSEGHDQVSKWTWTSITSSQLTGLKGDIILTLTLSYIIAHREMTPKEVYVIQGEYEKLETDMVRDGGDMTRLLQVELRWVLTEIYNRCV</sequence>
<organism evidence="2 3">
    <name type="scientific">Naematelia encephala</name>
    <dbReference type="NCBI Taxonomy" id="71784"/>
    <lineage>
        <taxon>Eukaryota</taxon>
        <taxon>Fungi</taxon>
        <taxon>Dikarya</taxon>
        <taxon>Basidiomycota</taxon>
        <taxon>Agaricomycotina</taxon>
        <taxon>Tremellomycetes</taxon>
        <taxon>Tremellales</taxon>
        <taxon>Naemateliaceae</taxon>
        <taxon>Naematelia</taxon>
    </lineage>
</organism>
<feature type="compositionally biased region" description="Polar residues" evidence="1">
    <location>
        <begin position="413"/>
        <end position="430"/>
    </location>
</feature>
<dbReference type="EMBL" id="MCFC01000107">
    <property type="protein sequence ID" value="ORY21639.1"/>
    <property type="molecule type" value="Genomic_DNA"/>
</dbReference>
<feature type="compositionally biased region" description="Low complexity" evidence="1">
    <location>
        <begin position="39"/>
        <end position="53"/>
    </location>
</feature>
<keyword evidence="3" id="KW-1185">Reference proteome</keyword>
<gene>
    <name evidence="2" type="ORF">BCR39DRAFT_591521</name>
</gene>
<evidence type="ECO:0000313" key="3">
    <source>
        <dbReference type="Proteomes" id="UP000193986"/>
    </source>
</evidence>
<accession>A0A1Y2AGD0</accession>
<feature type="region of interest" description="Disordered" evidence="1">
    <location>
        <begin position="487"/>
        <end position="508"/>
    </location>
</feature>
<protein>
    <recommendedName>
        <fullName evidence="4">BRCT domain-containing protein</fullName>
    </recommendedName>
</protein>
<feature type="region of interest" description="Disordered" evidence="1">
    <location>
        <begin position="27"/>
        <end position="55"/>
    </location>
</feature>